<dbReference type="EMBL" id="OX451737">
    <property type="protein sequence ID" value="CAI8597913.1"/>
    <property type="molecule type" value="Genomic_DNA"/>
</dbReference>
<protein>
    <submittedName>
        <fullName evidence="1">Uncharacterized protein</fullName>
    </submittedName>
</protein>
<organism evidence="1 2">
    <name type="scientific">Vicia faba</name>
    <name type="common">Broad bean</name>
    <name type="synonym">Faba vulgaris</name>
    <dbReference type="NCBI Taxonomy" id="3906"/>
    <lineage>
        <taxon>Eukaryota</taxon>
        <taxon>Viridiplantae</taxon>
        <taxon>Streptophyta</taxon>
        <taxon>Embryophyta</taxon>
        <taxon>Tracheophyta</taxon>
        <taxon>Spermatophyta</taxon>
        <taxon>Magnoliopsida</taxon>
        <taxon>eudicotyledons</taxon>
        <taxon>Gunneridae</taxon>
        <taxon>Pentapetalae</taxon>
        <taxon>rosids</taxon>
        <taxon>fabids</taxon>
        <taxon>Fabales</taxon>
        <taxon>Fabaceae</taxon>
        <taxon>Papilionoideae</taxon>
        <taxon>50 kb inversion clade</taxon>
        <taxon>NPAAA clade</taxon>
        <taxon>Hologalegina</taxon>
        <taxon>IRL clade</taxon>
        <taxon>Fabeae</taxon>
        <taxon>Vicia</taxon>
    </lineage>
</organism>
<dbReference type="Proteomes" id="UP001157006">
    <property type="component" value="Chromosome 2"/>
</dbReference>
<dbReference type="AlphaFoldDB" id="A0AAV0ZLE7"/>
<accession>A0AAV0ZLE7</accession>
<sequence>MKTKTFEMVLFGGDWVKEKYEIKKDCTASILEEPQDDPLTYHFDEYPSVASSIETCIHRRNRTHFQTPTRTRFRLHGSFFLRLFSHRVKFNFVVAYSTTRGDLNLLQFPFLAPKSQK</sequence>
<name>A0AAV0ZLE7_VICFA</name>
<keyword evidence="2" id="KW-1185">Reference proteome</keyword>
<reference evidence="1 2" key="1">
    <citation type="submission" date="2023-01" db="EMBL/GenBank/DDBJ databases">
        <authorList>
            <person name="Kreplak J."/>
        </authorList>
    </citation>
    <scope>NUCLEOTIDE SEQUENCE [LARGE SCALE GENOMIC DNA]</scope>
</reference>
<evidence type="ECO:0000313" key="1">
    <source>
        <dbReference type="EMBL" id="CAI8597913.1"/>
    </source>
</evidence>
<proteinExistence type="predicted"/>
<gene>
    <name evidence="1" type="ORF">VFH_II103480</name>
</gene>
<evidence type="ECO:0000313" key="2">
    <source>
        <dbReference type="Proteomes" id="UP001157006"/>
    </source>
</evidence>